<dbReference type="Proteomes" id="UP000045545">
    <property type="component" value="Unassembled WGS sequence"/>
</dbReference>
<evidence type="ECO:0000313" key="2">
    <source>
        <dbReference type="Proteomes" id="UP000045545"/>
    </source>
</evidence>
<keyword evidence="2" id="KW-1185">Reference proteome</keyword>
<proteinExistence type="predicted"/>
<dbReference type="STRING" id="690567.1715"/>
<dbReference type="AlphaFoldDB" id="A0A0E3W3C4"/>
<evidence type="ECO:0000313" key="1">
    <source>
        <dbReference type="EMBL" id="CFX72950.1"/>
    </source>
</evidence>
<accession>A0A0E3W3C4</accession>
<organism evidence="1 2">
    <name type="scientific">Syntrophomonas zehnderi OL-4</name>
    <dbReference type="NCBI Taxonomy" id="690567"/>
    <lineage>
        <taxon>Bacteria</taxon>
        <taxon>Bacillati</taxon>
        <taxon>Bacillota</taxon>
        <taxon>Clostridia</taxon>
        <taxon>Eubacteriales</taxon>
        <taxon>Syntrophomonadaceae</taxon>
        <taxon>Syntrophomonas</taxon>
    </lineage>
</organism>
<reference evidence="1 2" key="1">
    <citation type="submission" date="2015-03" db="EMBL/GenBank/DDBJ databases">
        <authorList>
            <person name="Murphy D."/>
        </authorList>
    </citation>
    <scope>NUCLEOTIDE SEQUENCE [LARGE SCALE GENOMIC DNA]</scope>
    <source>
        <strain evidence="1 2">OL-4</strain>
    </source>
</reference>
<dbReference type="Gene3D" id="1.10.10.60">
    <property type="entry name" value="Homeodomain-like"/>
    <property type="match status" value="1"/>
</dbReference>
<dbReference type="EMBL" id="CGIH01000028">
    <property type="protein sequence ID" value="CFX72950.1"/>
    <property type="molecule type" value="Genomic_DNA"/>
</dbReference>
<name>A0A0E3W3C4_9FIRM</name>
<dbReference type="OrthoDB" id="9792035at2"/>
<sequence length="148" mass="16748">MTSFQKEQIHRMRSAGMGYAKIAASLGISENTIKSYCRRNNLGGIMAASQPAQRDDEKETWAFCQNCGQPLKQRPGVKPRKFCSDACRAAWWKNHPDKVAKKAIYQLECAGCQKPFASYGNQHRKYCSHACYIKERFGNHQAGGDRQL</sequence>
<gene>
    <name evidence="1" type="ORF">1715</name>
</gene>
<protein>
    <submittedName>
        <fullName evidence="1">Transposase IS30-like HTH domain</fullName>
    </submittedName>
</protein>
<dbReference type="RefSeq" id="WP_046497688.1">
    <property type="nucleotide sequence ID" value="NZ_CGIH01000028.1"/>
</dbReference>